<organism evidence="1 2">
    <name type="scientific">Symbiodinium natans</name>
    <dbReference type="NCBI Taxonomy" id="878477"/>
    <lineage>
        <taxon>Eukaryota</taxon>
        <taxon>Sar</taxon>
        <taxon>Alveolata</taxon>
        <taxon>Dinophyceae</taxon>
        <taxon>Suessiales</taxon>
        <taxon>Symbiodiniaceae</taxon>
        <taxon>Symbiodinium</taxon>
    </lineage>
</organism>
<sequence length="709" mass="77434">MISIWTASCRQEMCSGEPLCKFYWVGAVGSMKQCWFYWGCETLHRQLGIAGTLFAWEKEANVCRVANADACWHVTKRRQFLGAFASADPFTLPDCLHQNLFMQCDQKLMLGGIGVDTCGQCKYVKVDEVGNYAVTPHSLSLWQPPVVWTPLVGDVDVISVRGATNAKVFTDRDYTFTTMGDYDRDCFYLRLFNEAKSTPATDVQSSFSSPWPSTVFLDMWGNQENYGFASWPDHSLWTEDPELEGRGVVFGGDVGDTYGPGKVFKRTYPAGELVNLFGNDASDGTYLVFVCPLAQPIISKPSPVDTDVLPVSQIDTSTAVFQDRDYVFSQVGAYENACYYLRSDNDVKSLPSTNVQWSFRSPWPSTVYLDMWGGQETLGFASWPDKSSWTKDTDRSGNGITFHTSGPGDVYRRSYLAGEHVELFGNDAGSAGGTGTYVVFACPQWAERPLVSYPSGVIVTPATEAHKVYTDRDLNFSFTGGHDHDCHYLMGENDLKNTAAVDVQWRFSSSWPSKVFLHMWGGQENMGFASWTDRSSWTEDPDYSGHSAIFGTSGLQGGKVFRRSYPAGEEVELFGNAGGGTGTYLVYVCFDGGADASSSLPALGPHEVLGDGHLTSDGYESRAECPSGSFVVGCRTFPEQTGFALAPDAAGCTLRSKQRSNGALAIAACETTPKSNGDFATNQVATVTCDSGAVPTACTCEDPSARKCK</sequence>
<keyword evidence="2" id="KW-1185">Reference proteome</keyword>
<comment type="caution">
    <text evidence="1">The sequence shown here is derived from an EMBL/GenBank/DDBJ whole genome shotgun (WGS) entry which is preliminary data.</text>
</comment>
<proteinExistence type="predicted"/>
<name>A0A812V3U5_9DINO</name>
<dbReference type="Proteomes" id="UP000604046">
    <property type="component" value="Unassembled WGS sequence"/>
</dbReference>
<reference evidence="1" key="1">
    <citation type="submission" date="2021-02" db="EMBL/GenBank/DDBJ databases">
        <authorList>
            <person name="Dougan E. K."/>
            <person name="Rhodes N."/>
            <person name="Thang M."/>
            <person name="Chan C."/>
        </authorList>
    </citation>
    <scope>NUCLEOTIDE SEQUENCE</scope>
</reference>
<protein>
    <submittedName>
        <fullName evidence="1">Uncharacterized protein</fullName>
    </submittedName>
</protein>
<evidence type="ECO:0000313" key="1">
    <source>
        <dbReference type="EMBL" id="CAE7608106.1"/>
    </source>
</evidence>
<dbReference type="AlphaFoldDB" id="A0A812V3U5"/>
<accession>A0A812V3U5</accession>
<evidence type="ECO:0000313" key="2">
    <source>
        <dbReference type="Proteomes" id="UP000604046"/>
    </source>
</evidence>
<gene>
    <name evidence="1" type="ORF">SNAT2548_LOCUS34572</name>
</gene>
<dbReference type="EMBL" id="CAJNDS010002816">
    <property type="protein sequence ID" value="CAE7608106.1"/>
    <property type="molecule type" value="Genomic_DNA"/>
</dbReference>